<dbReference type="PROSITE" id="PS51194">
    <property type="entry name" value="HELICASE_CTER"/>
    <property type="match status" value="1"/>
</dbReference>
<dbReference type="PIRSF" id="PIRSF037307">
    <property type="entry name" value="Lhr-like_helic_prd"/>
    <property type="match status" value="1"/>
</dbReference>
<keyword evidence="3 12" id="KW-0378">Hydrolase</keyword>
<evidence type="ECO:0000259" key="11">
    <source>
        <dbReference type="PROSITE" id="PS51194"/>
    </source>
</evidence>
<evidence type="ECO:0000256" key="7">
    <source>
        <dbReference type="ARBA" id="ARBA00023204"/>
    </source>
</evidence>
<dbReference type="Pfam" id="PF00270">
    <property type="entry name" value="DEAD"/>
    <property type="match status" value="1"/>
</dbReference>
<dbReference type="InterPro" id="IPR014001">
    <property type="entry name" value="Helicase_ATP-bd"/>
</dbReference>
<comment type="similarity">
    <text evidence="9">Belongs to the Lhr helicase family. Lhr-Core subfamily.</text>
</comment>
<protein>
    <submittedName>
        <fullName evidence="12">ATP-dependent helicase</fullName>
        <ecNumber evidence="12">3.6.4.-</ecNumber>
    </submittedName>
</protein>
<dbReference type="Pfam" id="PF08494">
    <property type="entry name" value="DEAD_assoc"/>
    <property type="match status" value="1"/>
</dbReference>
<dbReference type="SUPFAM" id="SSF52540">
    <property type="entry name" value="P-loop containing nucleoside triphosphate hydrolases"/>
    <property type="match status" value="1"/>
</dbReference>
<evidence type="ECO:0000256" key="6">
    <source>
        <dbReference type="ARBA" id="ARBA00023125"/>
    </source>
</evidence>
<keyword evidence="7" id="KW-0234">DNA repair</keyword>
<name>A0ABY5RFA8_HALLR</name>
<dbReference type="CDD" id="cd18796">
    <property type="entry name" value="SF2_C_LHR"/>
    <property type="match status" value="1"/>
</dbReference>
<keyword evidence="5" id="KW-0067">ATP-binding</keyword>
<reference evidence="12" key="1">
    <citation type="submission" date="2021-07" db="EMBL/GenBank/DDBJ databases">
        <title>Studies on halocins as antimicrobial molecules from haloarchaea.</title>
        <authorList>
            <person name="Kumar S."/>
            <person name="Khare S.K."/>
        </authorList>
    </citation>
    <scope>NUCLEOTIDE SEQUENCE</scope>
    <source>
        <strain evidence="12">NCIM 5678</strain>
    </source>
</reference>
<dbReference type="PANTHER" id="PTHR47962">
    <property type="entry name" value="ATP-DEPENDENT HELICASE LHR-RELATED-RELATED"/>
    <property type="match status" value="1"/>
</dbReference>
<feature type="domain" description="Helicase C-terminal" evidence="11">
    <location>
        <begin position="296"/>
        <end position="450"/>
    </location>
</feature>
<organism evidence="12 13">
    <name type="scientific">Haloferax larsenii</name>
    <dbReference type="NCBI Taxonomy" id="302484"/>
    <lineage>
        <taxon>Archaea</taxon>
        <taxon>Methanobacteriati</taxon>
        <taxon>Methanobacteriota</taxon>
        <taxon>Stenosarchaea group</taxon>
        <taxon>Halobacteria</taxon>
        <taxon>Halobacteriales</taxon>
        <taxon>Haloferacaceae</taxon>
        <taxon>Haloferax</taxon>
    </lineage>
</organism>
<dbReference type="EC" id="3.6.4.-" evidence="12"/>
<evidence type="ECO:0000256" key="2">
    <source>
        <dbReference type="ARBA" id="ARBA00022763"/>
    </source>
</evidence>
<dbReference type="NCBIfam" id="NF010338">
    <property type="entry name" value="PRK13767.1"/>
    <property type="match status" value="1"/>
</dbReference>
<evidence type="ECO:0000313" key="12">
    <source>
        <dbReference type="EMBL" id="UVE50138.1"/>
    </source>
</evidence>
<dbReference type="Pfam" id="PF00271">
    <property type="entry name" value="Helicase_C"/>
    <property type="match status" value="1"/>
</dbReference>
<feature type="domain" description="Helicase ATP-binding" evidence="10">
    <location>
        <begin position="65"/>
        <end position="260"/>
    </location>
</feature>
<accession>A0ABY5RFA8</accession>
<dbReference type="InterPro" id="IPR017170">
    <property type="entry name" value="Lhr-like"/>
</dbReference>
<dbReference type="Gene3D" id="3.40.50.300">
    <property type="entry name" value="P-loop containing nucleotide triphosphate hydrolases"/>
    <property type="match status" value="2"/>
</dbReference>
<keyword evidence="1" id="KW-0547">Nucleotide-binding</keyword>
<dbReference type="SMART" id="SM00487">
    <property type="entry name" value="DEXDc"/>
    <property type="match status" value="1"/>
</dbReference>
<evidence type="ECO:0000256" key="5">
    <source>
        <dbReference type="ARBA" id="ARBA00022840"/>
    </source>
</evidence>
<dbReference type="InterPro" id="IPR045628">
    <property type="entry name" value="Lhr_WH_dom"/>
</dbReference>
<dbReference type="Pfam" id="PF19306">
    <property type="entry name" value="WHD_Lhr"/>
    <property type="match status" value="1"/>
</dbReference>
<evidence type="ECO:0000256" key="4">
    <source>
        <dbReference type="ARBA" id="ARBA00022806"/>
    </source>
</evidence>
<dbReference type="InterPro" id="IPR011545">
    <property type="entry name" value="DEAD/DEAH_box_helicase_dom"/>
</dbReference>
<dbReference type="PANTHER" id="PTHR47962:SF6">
    <property type="entry name" value="LARGE HELICASE-RELATED PROTEIN"/>
    <property type="match status" value="1"/>
</dbReference>
<sequence>MTQRGRSLLASRADEYDFDPEAVAVADEDVLGLLEPAVQEWWVDQFGEFVPGNGGFFTPPQRGAIPLIHEGENSLICAPTGSGKTLASFTAIINELFHRDRESPDGLDNSVYCLYVSPLKSLANDIHRNLTEPLDGIADIAAERGETIDIRHAIRHGDTSSADRQKMLDETPHILNTTPETLAILLNSPKFKEKLRTVEYVVVDEIHSLAENKRGTHLSVSLERLEDLAESSPTRIGCSATVEPLDTVAEYLVGCDGGEPRDYEIVDTRFVRDFDLELECPTDDLIRTPRSEVQSRFYDRLHELVSTHTNTLVFTNTRSGAERVLHNLRKDFDDIDETNSGCHHGSLSKERRQEIESKLKAGELQVVTTSTSLELGIDMPHIDLVVQVGSPKSVASLLQRVGRAGHQLGQTVEGRVIALDRDELVECAVMLKKAEEGFVDRVFVPENTFDVAAQHVYGMAINEIRPESEIRETLRRAYPYRNFSDEDFEHLFRYLTADYDGLEDKNVYAKVWRDTNDPPDGEHHYPEYPVGEPLVGKRGRMARVIYMTNIGTIPDSFTCDVVTRGSNEWVGTLDEGYLDTLEKGDVFVLGGDNFAYRYRRGSKVYVDRTAQRPTVPSWFSERLPLSYDLGREIASFQAEIAARLQSGGQPAVRAWLRDFPLDENSVRAITRMFDEQLRYAGVESVSTPDRLVVEAELDRETYRRHFYVHCTFGRQFNDGLSRLLAYHAARRTNANVQVAVADNGFSLSMPLNRKIDLAGILRDLDPDTVVEDLRAALGGTDLLKRYFRINATRSLMILKRYKGYEKSAAQQQVSSEMLLSFAQDLDDFAVIEETYREILEDKLNLAAIEDAVSAIAAGEMDVVDKQVSTPTPRAFGLATLMASDVVLAEDESAALRAFHDRVLDEIGEDDVELDVS</sequence>
<dbReference type="GO" id="GO:0004386">
    <property type="term" value="F:helicase activity"/>
    <property type="evidence" value="ECO:0007669"/>
    <property type="project" value="UniProtKB-KW"/>
</dbReference>
<evidence type="ECO:0000256" key="1">
    <source>
        <dbReference type="ARBA" id="ARBA00022741"/>
    </source>
</evidence>
<dbReference type="EMBL" id="CP078063">
    <property type="protein sequence ID" value="UVE50138.1"/>
    <property type="molecule type" value="Genomic_DNA"/>
</dbReference>
<keyword evidence="4 12" id="KW-0347">Helicase</keyword>
<dbReference type="PROSITE" id="PS51192">
    <property type="entry name" value="HELICASE_ATP_BIND_1"/>
    <property type="match status" value="1"/>
</dbReference>
<dbReference type="CDD" id="cd17922">
    <property type="entry name" value="DEXHc_LHR-like"/>
    <property type="match status" value="1"/>
</dbReference>
<dbReference type="Proteomes" id="UP001058330">
    <property type="component" value="Chromosome"/>
</dbReference>
<dbReference type="InterPro" id="IPR027417">
    <property type="entry name" value="P-loop_NTPase"/>
</dbReference>
<dbReference type="RefSeq" id="WP_258302376.1">
    <property type="nucleotide sequence ID" value="NZ_CP078063.1"/>
</dbReference>
<evidence type="ECO:0000259" key="10">
    <source>
        <dbReference type="PROSITE" id="PS51192"/>
    </source>
</evidence>
<dbReference type="InterPro" id="IPR001650">
    <property type="entry name" value="Helicase_C-like"/>
</dbReference>
<keyword evidence="8" id="KW-0413">Isomerase</keyword>
<evidence type="ECO:0000313" key="13">
    <source>
        <dbReference type="Proteomes" id="UP001058330"/>
    </source>
</evidence>
<keyword evidence="13" id="KW-1185">Reference proteome</keyword>
<keyword evidence="6" id="KW-0238">DNA-binding</keyword>
<evidence type="ECO:0000256" key="8">
    <source>
        <dbReference type="ARBA" id="ARBA00023235"/>
    </source>
</evidence>
<dbReference type="GeneID" id="74530186"/>
<proteinExistence type="inferred from homology"/>
<dbReference type="InterPro" id="IPR052511">
    <property type="entry name" value="ATP-dep_Helicase"/>
</dbReference>
<keyword evidence="2" id="KW-0227">DNA damage</keyword>
<evidence type="ECO:0000256" key="3">
    <source>
        <dbReference type="ARBA" id="ARBA00022801"/>
    </source>
</evidence>
<gene>
    <name evidence="12" type="ORF">KU306_14725</name>
</gene>
<dbReference type="SMART" id="SM00490">
    <property type="entry name" value="HELICc"/>
    <property type="match status" value="1"/>
</dbReference>
<evidence type="ECO:0000256" key="9">
    <source>
        <dbReference type="ARBA" id="ARBA00093467"/>
    </source>
</evidence>
<dbReference type="InterPro" id="IPR013701">
    <property type="entry name" value="Lhr-like_DEAD/DEAH_assoc"/>
</dbReference>
<dbReference type="GO" id="GO:0016787">
    <property type="term" value="F:hydrolase activity"/>
    <property type="evidence" value="ECO:0007669"/>
    <property type="project" value="UniProtKB-KW"/>
</dbReference>